<feature type="transmembrane region" description="Helical" evidence="8">
    <location>
        <begin position="385"/>
        <end position="403"/>
    </location>
</feature>
<dbReference type="InterPro" id="IPR050171">
    <property type="entry name" value="MFS_Transporters"/>
</dbReference>
<feature type="transmembrane region" description="Helical" evidence="8">
    <location>
        <begin position="174"/>
        <end position="193"/>
    </location>
</feature>
<dbReference type="Proteomes" id="UP001056035">
    <property type="component" value="Chromosome"/>
</dbReference>
<keyword evidence="6 8" id="KW-0472">Membrane</keyword>
<organism evidence="10 11">
    <name type="scientific">Paraconexibacter antarcticus</name>
    <dbReference type="NCBI Taxonomy" id="2949664"/>
    <lineage>
        <taxon>Bacteria</taxon>
        <taxon>Bacillati</taxon>
        <taxon>Actinomycetota</taxon>
        <taxon>Thermoleophilia</taxon>
        <taxon>Solirubrobacterales</taxon>
        <taxon>Paraconexibacteraceae</taxon>
        <taxon>Paraconexibacter</taxon>
    </lineage>
</organism>
<gene>
    <name evidence="10" type="ORF">NBH00_23805</name>
</gene>
<dbReference type="PANTHER" id="PTHR23517:SF3">
    <property type="entry name" value="INTEGRAL MEMBRANE TRANSPORT PROTEIN"/>
    <property type="match status" value="1"/>
</dbReference>
<comment type="subcellular location">
    <subcellularLocation>
        <location evidence="1">Cell membrane</location>
        <topology evidence="1">Multi-pass membrane protein</topology>
    </subcellularLocation>
</comment>
<feature type="transmembrane region" description="Helical" evidence="8">
    <location>
        <begin position="84"/>
        <end position="101"/>
    </location>
</feature>
<evidence type="ECO:0000256" key="5">
    <source>
        <dbReference type="ARBA" id="ARBA00022989"/>
    </source>
</evidence>
<evidence type="ECO:0000259" key="9">
    <source>
        <dbReference type="PROSITE" id="PS50850"/>
    </source>
</evidence>
<keyword evidence="4 8" id="KW-0812">Transmembrane</keyword>
<feature type="transmembrane region" description="Helical" evidence="8">
    <location>
        <begin position="107"/>
        <end position="128"/>
    </location>
</feature>
<dbReference type="EMBL" id="CP098502">
    <property type="protein sequence ID" value="UTI64350.1"/>
    <property type="molecule type" value="Genomic_DNA"/>
</dbReference>
<reference evidence="10 11" key="1">
    <citation type="submission" date="2022-06" db="EMBL/GenBank/DDBJ databases">
        <title>Paraconexibacter antarcticus.</title>
        <authorList>
            <person name="Kim C.S."/>
        </authorList>
    </citation>
    <scope>NUCLEOTIDE SEQUENCE [LARGE SCALE GENOMIC DNA]</scope>
    <source>
        <strain evidence="10 11">02-257</strain>
    </source>
</reference>
<dbReference type="CDD" id="cd17325">
    <property type="entry name" value="MFS_MdtG_SLC18_like"/>
    <property type="match status" value="1"/>
</dbReference>
<feature type="region of interest" description="Disordered" evidence="7">
    <location>
        <begin position="409"/>
        <end position="429"/>
    </location>
</feature>
<dbReference type="RefSeq" id="WP_254571056.1">
    <property type="nucleotide sequence ID" value="NZ_CP098502.1"/>
</dbReference>
<keyword evidence="2" id="KW-0813">Transport</keyword>
<feature type="transmembrane region" description="Helical" evidence="8">
    <location>
        <begin position="319"/>
        <end position="341"/>
    </location>
</feature>
<evidence type="ECO:0000256" key="7">
    <source>
        <dbReference type="SAM" id="MobiDB-lite"/>
    </source>
</evidence>
<feature type="transmembrane region" description="Helical" evidence="8">
    <location>
        <begin position="297"/>
        <end position="313"/>
    </location>
</feature>
<dbReference type="PANTHER" id="PTHR23517">
    <property type="entry name" value="RESISTANCE PROTEIN MDTM, PUTATIVE-RELATED-RELATED"/>
    <property type="match status" value="1"/>
</dbReference>
<feature type="transmembrane region" description="Helical" evidence="8">
    <location>
        <begin position="14"/>
        <end position="33"/>
    </location>
</feature>
<dbReference type="InterPro" id="IPR011701">
    <property type="entry name" value="MFS"/>
</dbReference>
<keyword evidence="11" id="KW-1185">Reference proteome</keyword>
<proteinExistence type="predicted"/>
<dbReference type="Gene3D" id="1.20.1250.20">
    <property type="entry name" value="MFS general substrate transporter like domains"/>
    <property type="match status" value="2"/>
</dbReference>
<evidence type="ECO:0000256" key="1">
    <source>
        <dbReference type="ARBA" id="ARBA00004651"/>
    </source>
</evidence>
<dbReference type="InterPro" id="IPR036259">
    <property type="entry name" value="MFS_trans_sf"/>
</dbReference>
<dbReference type="SUPFAM" id="SSF103473">
    <property type="entry name" value="MFS general substrate transporter"/>
    <property type="match status" value="1"/>
</dbReference>
<feature type="domain" description="Major facilitator superfamily (MFS) profile" evidence="9">
    <location>
        <begin position="17"/>
        <end position="410"/>
    </location>
</feature>
<dbReference type="Pfam" id="PF07690">
    <property type="entry name" value="MFS_1"/>
    <property type="match status" value="2"/>
</dbReference>
<feature type="transmembrane region" description="Helical" evidence="8">
    <location>
        <begin position="53"/>
        <end position="72"/>
    </location>
</feature>
<evidence type="ECO:0000313" key="10">
    <source>
        <dbReference type="EMBL" id="UTI64350.1"/>
    </source>
</evidence>
<evidence type="ECO:0000256" key="8">
    <source>
        <dbReference type="SAM" id="Phobius"/>
    </source>
</evidence>
<evidence type="ECO:0000313" key="11">
    <source>
        <dbReference type="Proteomes" id="UP001056035"/>
    </source>
</evidence>
<evidence type="ECO:0000256" key="2">
    <source>
        <dbReference type="ARBA" id="ARBA00022448"/>
    </source>
</evidence>
<name>A0ABY5DUL6_9ACTN</name>
<keyword evidence="5 8" id="KW-1133">Transmembrane helix</keyword>
<evidence type="ECO:0000256" key="3">
    <source>
        <dbReference type="ARBA" id="ARBA00022475"/>
    </source>
</evidence>
<protein>
    <submittedName>
        <fullName evidence="10">MFS transporter</fullName>
    </submittedName>
</protein>
<dbReference type="InterPro" id="IPR020846">
    <property type="entry name" value="MFS_dom"/>
</dbReference>
<evidence type="ECO:0000256" key="6">
    <source>
        <dbReference type="ARBA" id="ARBA00023136"/>
    </source>
</evidence>
<keyword evidence="3" id="KW-1003">Cell membrane</keyword>
<dbReference type="PROSITE" id="PS50850">
    <property type="entry name" value="MFS"/>
    <property type="match status" value="1"/>
</dbReference>
<accession>A0ABY5DUL6</accession>
<evidence type="ECO:0000256" key="4">
    <source>
        <dbReference type="ARBA" id="ARBA00022692"/>
    </source>
</evidence>
<feature type="transmembrane region" description="Helical" evidence="8">
    <location>
        <begin position="148"/>
        <end position="168"/>
    </location>
</feature>
<sequence length="429" mass="43489">MTVAPVRLGLRENAAQFSLLVAINAFVGMMVGLERSTLPLVGRHDFHLTSNAAVLSFIVAFGLSKALTNLGAGALAQRAGRRRLLIAGWAFALPVPLLIGVAPSWSWIVAANVLLGINQGLAWSMTVVMKIDLVGPKRRGLALGLNEAAGYGGVALAAGLSGVLASQFAARDVLVVAGAGIAAIGLLLSVFFVHDTAAHVALEQATHHSGSDAEPPPLHEAFAQATYRVPALRSCSQAGLVNNAGDGLAWGLVPLYLAAHGASVAQIGLVAAVYPGVWSVAQIATGHWSDTIGRKPLIVTGMLIQAGALAILATSNGNVAIATGTAALLGLGTALVYPTLIAAISDAVSPIARAPVVGVYRFWRDMGYALGAIIAGAVADALGYSGAIAIVAGLTAASGLWVLRDMPSRSPSATPAGRGESAPSVAAVR</sequence>